<evidence type="ECO:0000313" key="3">
    <source>
        <dbReference type="EMBL" id="BBO32640.1"/>
    </source>
</evidence>
<dbReference type="KEGG" id="lpav:PLANPX_2252"/>
<keyword evidence="3" id="KW-0645">Protease</keyword>
<feature type="transmembrane region" description="Helical" evidence="1">
    <location>
        <begin position="163"/>
        <end position="182"/>
    </location>
</feature>
<feature type="transmembrane region" description="Helical" evidence="1">
    <location>
        <begin position="132"/>
        <end position="151"/>
    </location>
</feature>
<sequence length="247" mass="27717">MSELSPTAAPPRPRDLVAVVVALVLPTIVTWLYFFQADDMRPAAQLLVFNTVKTVQFCFPLFWVLAIQRGRVTLRPTTTRGIDVGITFGGVVAATMFALYLIFLRASQPVVDATEIIIDKVSGWGINEPWKYGLLGLFYALIHSFLEEYYWRWFVFGQLRRFIPLWPAAIISALGFMAHHVLVLGKFCGFDSPLTYFLSACVAIGGAFWAWLYDRSGSLMGPWLGHMLIDAAIFAIGFDLIRGYFAT</sequence>
<name>A0A5K7X7P1_9BACT</name>
<keyword evidence="1" id="KW-1133">Transmembrane helix</keyword>
<dbReference type="GO" id="GO:0004175">
    <property type="term" value="F:endopeptidase activity"/>
    <property type="evidence" value="ECO:0007669"/>
    <property type="project" value="UniProtKB-ARBA"/>
</dbReference>
<feature type="transmembrane region" description="Helical" evidence="1">
    <location>
        <begin position="16"/>
        <end position="34"/>
    </location>
</feature>
<proteinExistence type="predicted"/>
<keyword evidence="1" id="KW-0472">Membrane</keyword>
<reference evidence="4" key="1">
    <citation type="submission" date="2019-10" db="EMBL/GenBank/DDBJ databases">
        <title>Lacipirellula parvula gen. nov., sp. nov., representing a lineage of planctomycetes widespread in freshwater anoxic habitats, and description of the family Lacipirellulaceae.</title>
        <authorList>
            <person name="Dedysh S.N."/>
            <person name="Kulichevskaya I.S."/>
            <person name="Beletsky A.V."/>
            <person name="Rakitin A.L."/>
            <person name="Mardanov A.V."/>
            <person name="Ivanova A.A."/>
            <person name="Saltykova V.X."/>
            <person name="Rijpstra W.I.C."/>
            <person name="Sinninghe Damste J.S."/>
            <person name="Ravin N.V."/>
        </authorList>
    </citation>
    <scope>NUCLEOTIDE SEQUENCE [LARGE SCALE GENOMIC DNA]</scope>
    <source>
        <strain evidence="4">PX69</strain>
    </source>
</reference>
<evidence type="ECO:0000313" key="4">
    <source>
        <dbReference type="Proteomes" id="UP000326837"/>
    </source>
</evidence>
<keyword evidence="4" id="KW-1185">Reference proteome</keyword>
<feature type="transmembrane region" description="Helical" evidence="1">
    <location>
        <begin position="224"/>
        <end position="245"/>
    </location>
</feature>
<dbReference type="Proteomes" id="UP000326837">
    <property type="component" value="Chromosome"/>
</dbReference>
<dbReference type="RefSeq" id="WP_152098569.1">
    <property type="nucleotide sequence ID" value="NZ_AP021861.1"/>
</dbReference>
<protein>
    <submittedName>
        <fullName evidence="3">CAAX amino terminal protease family protein</fullName>
    </submittedName>
</protein>
<dbReference type="InterPro" id="IPR003675">
    <property type="entry name" value="Rce1/LyrA-like_dom"/>
</dbReference>
<organism evidence="3 4">
    <name type="scientific">Lacipirellula parvula</name>
    <dbReference type="NCBI Taxonomy" id="2650471"/>
    <lineage>
        <taxon>Bacteria</taxon>
        <taxon>Pseudomonadati</taxon>
        <taxon>Planctomycetota</taxon>
        <taxon>Planctomycetia</taxon>
        <taxon>Pirellulales</taxon>
        <taxon>Lacipirellulaceae</taxon>
        <taxon>Lacipirellula</taxon>
    </lineage>
</organism>
<feature type="transmembrane region" description="Helical" evidence="1">
    <location>
        <begin position="46"/>
        <end position="65"/>
    </location>
</feature>
<feature type="transmembrane region" description="Helical" evidence="1">
    <location>
        <begin position="86"/>
        <end position="103"/>
    </location>
</feature>
<dbReference type="Pfam" id="PF02517">
    <property type="entry name" value="Rce1-like"/>
    <property type="match status" value="1"/>
</dbReference>
<dbReference type="GO" id="GO:0080120">
    <property type="term" value="P:CAAX-box protein maturation"/>
    <property type="evidence" value="ECO:0007669"/>
    <property type="project" value="UniProtKB-ARBA"/>
</dbReference>
<dbReference type="EMBL" id="AP021861">
    <property type="protein sequence ID" value="BBO32640.1"/>
    <property type="molecule type" value="Genomic_DNA"/>
</dbReference>
<keyword evidence="3" id="KW-0378">Hydrolase</keyword>
<feature type="domain" description="CAAX prenyl protease 2/Lysostaphin resistance protein A-like" evidence="2">
    <location>
        <begin position="132"/>
        <end position="231"/>
    </location>
</feature>
<evidence type="ECO:0000256" key="1">
    <source>
        <dbReference type="SAM" id="Phobius"/>
    </source>
</evidence>
<accession>A0A5K7X7P1</accession>
<dbReference type="GO" id="GO:0006508">
    <property type="term" value="P:proteolysis"/>
    <property type="evidence" value="ECO:0007669"/>
    <property type="project" value="UniProtKB-KW"/>
</dbReference>
<evidence type="ECO:0000259" key="2">
    <source>
        <dbReference type="Pfam" id="PF02517"/>
    </source>
</evidence>
<keyword evidence="1" id="KW-0812">Transmembrane</keyword>
<gene>
    <name evidence="3" type="ORF">PLANPX_2252</name>
</gene>
<feature type="transmembrane region" description="Helical" evidence="1">
    <location>
        <begin position="194"/>
        <end position="212"/>
    </location>
</feature>
<dbReference type="AlphaFoldDB" id="A0A5K7X7P1"/>